<keyword evidence="3 6" id="KW-0812">Transmembrane</keyword>
<comment type="subcellular location">
    <subcellularLocation>
        <location evidence="1">Cell membrane</location>
        <topology evidence="1">Multi-pass membrane protein</topology>
    </subcellularLocation>
</comment>
<gene>
    <name evidence="7" type="ordered locus">Rleg_5945</name>
</gene>
<dbReference type="Proteomes" id="UP000002256">
    <property type="component" value="Plasmid pR132503"/>
</dbReference>
<keyword evidence="7" id="KW-0614">Plasmid</keyword>
<feature type="transmembrane region" description="Helical" evidence="6">
    <location>
        <begin position="61"/>
        <end position="85"/>
    </location>
</feature>
<protein>
    <submittedName>
        <fullName evidence="7">Caa(3)-type oxidase, subunit IV</fullName>
    </submittedName>
</protein>
<evidence type="ECO:0000313" key="7">
    <source>
        <dbReference type="EMBL" id="ACS60707.1"/>
    </source>
</evidence>
<evidence type="ECO:0000256" key="5">
    <source>
        <dbReference type="ARBA" id="ARBA00023136"/>
    </source>
</evidence>
<keyword evidence="2" id="KW-1003">Cell membrane</keyword>
<organism evidence="7 8">
    <name type="scientific">Rhizobium leguminosarum bv. trifolii (strain WSM1325)</name>
    <dbReference type="NCBI Taxonomy" id="395491"/>
    <lineage>
        <taxon>Bacteria</taxon>
        <taxon>Pseudomonadati</taxon>
        <taxon>Pseudomonadota</taxon>
        <taxon>Alphaproteobacteria</taxon>
        <taxon>Hyphomicrobiales</taxon>
        <taxon>Rhizobiaceae</taxon>
        <taxon>Rhizobium/Agrobacterium group</taxon>
        <taxon>Rhizobium</taxon>
    </lineage>
</organism>
<evidence type="ECO:0000256" key="6">
    <source>
        <dbReference type="SAM" id="Phobius"/>
    </source>
</evidence>
<dbReference type="NCBIfam" id="TIGR02229">
    <property type="entry name" value="caa3_sub_IV"/>
    <property type="match status" value="1"/>
</dbReference>
<dbReference type="Pfam" id="PF03626">
    <property type="entry name" value="COX4_pro"/>
    <property type="match status" value="1"/>
</dbReference>
<proteinExistence type="predicted"/>
<accession>C6B8H5</accession>
<evidence type="ECO:0000256" key="4">
    <source>
        <dbReference type="ARBA" id="ARBA00022989"/>
    </source>
</evidence>
<dbReference type="KEGG" id="rlg:Rleg_5945"/>
<dbReference type="OrthoDB" id="7916717at2"/>
<evidence type="ECO:0000256" key="1">
    <source>
        <dbReference type="ARBA" id="ARBA00004651"/>
    </source>
</evidence>
<evidence type="ECO:0000313" key="8">
    <source>
        <dbReference type="Proteomes" id="UP000002256"/>
    </source>
</evidence>
<keyword evidence="5 6" id="KW-0472">Membrane</keyword>
<dbReference type="GO" id="GO:0005886">
    <property type="term" value="C:plasma membrane"/>
    <property type="evidence" value="ECO:0007669"/>
    <property type="project" value="UniProtKB-SubCell"/>
</dbReference>
<keyword evidence="4 6" id="KW-1133">Transmembrane helix</keyword>
<geneLocation type="plasmid" evidence="7 8">
    <name>pR132503</name>
</geneLocation>
<sequence>MTKEFSILTVWGLLLVLLGLTMISSTVLSGAIGLVAALGIAVAKSAFVAWRYMHLDEQPALARLSALGAVAWLAILFSMTSFDYLTR</sequence>
<evidence type="ECO:0000256" key="2">
    <source>
        <dbReference type="ARBA" id="ARBA00022475"/>
    </source>
</evidence>
<name>C6B8H5_RHILS</name>
<dbReference type="InterPro" id="IPR011743">
    <property type="entry name" value="Caa3_sub_IV"/>
</dbReference>
<dbReference type="AlphaFoldDB" id="C6B8H5"/>
<reference evidence="7 8" key="1">
    <citation type="journal article" date="2010" name="Stand. Genomic Sci.">
        <title>Complete genome sequence of Rhizobium leguminosarum bv. trifolii strain WSM1325, an effective microsymbiont of annual Mediterranean clovers.</title>
        <authorList>
            <person name="Reeve W."/>
            <person name="O'Hara G."/>
            <person name="Chain P."/>
            <person name="Ardley J."/>
            <person name="Brau L."/>
            <person name="Nandesena K."/>
            <person name="Tiwari R."/>
            <person name="Copeland A."/>
            <person name="Nolan M."/>
            <person name="Han C."/>
            <person name="Brettin T."/>
            <person name="Land M."/>
            <person name="Ovchinikova G."/>
            <person name="Ivanova N."/>
            <person name="Mavromatis K."/>
            <person name="Markowitz V."/>
            <person name="Kyrpides N."/>
            <person name="Melino V."/>
            <person name="Denton M."/>
            <person name="Yates R."/>
            <person name="Howieson J."/>
        </authorList>
    </citation>
    <scope>NUCLEOTIDE SEQUENCE [LARGE SCALE GENOMIC DNA]</scope>
    <source>
        <strain evidence="7 8">WSM1325</strain>
        <plasmid evidence="8">Plasmid pR132503</plasmid>
    </source>
</reference>
<evidence type="ECO:0000256" key="3">
    <source>
        <dbReference type="ARBA" id="ARBA00022692"/>
    </source>
</evidence>
<dbReference type="EMBL" id="CP001625">
    <property type="protein sequence ID" value="ACS60707.1"/>
    <property type="molecule type" value="Genomic_DNA"/>
</dbReference>
<dbReference type="HOGENOM" id="CLU_146734_4_1_5"/>
<dbReference type="InterPro" id="IPR005171">
    <property type="entry name" value="Cyt_c_oxidase_su4_prok"/>
</dbReference>